<comment type="similarity">
    <text evidence="1">Belongs to the UPF0178 family.</text>
</comment>
<accession>A0A1E5G051</accession>
<sequence length="147" mass="17173">MKILVDADTCPVSDEIMRVSQLYKINTYFVATTNRLFLITGESIYYQWHFVDQSKYSTDIFIANNIDKGDIIITQNYQLAMLALAKKGIVMTYRGRIIESDNIDFLLYKRNVYPKTSQSKRPIISQQMDVEDRILFKNKLIELINSL</sequence>
<dbReference type="PANTHER" id="PTHR35146:SF1">
    <property type="entry name" value="UPF0178 PROTEIN YAII"/>
    <property type="match status" value="1"/>
</dbReference>
<evidence type="ECO:0000256" key="1">
    <source>
        <dbReference type="ARBA" id="ARBA00008522"/>
    </source>
</evidence>
<gene>
    <name evidence="2" type="ORF">BHF68_08575</name>
</gene>
<reference evidence="2 3" key="1">
    <citation type="submission" date="2016-09" db="EMBL/GenBank/DDBJ databases">
        <title>Draft genome sequence for the type strain of Desulfuribacillus alkaliarsenatis AHT28, an obligately anaerobic, sulfidogenic bacterium isolated from Russian soda lake sediments.</title>
        <authorList>
            <person name="Abin C.A."/>
            <person name="Hollibaugh J.T."/>
        </authorList>
    </citation>
    <scope>NUCLEOTIDE SEQUENCE [LARGE SCALE GENOMIC DNA]</scope>
    <source>
        <strain evidence="2 3">AHT28</strain>
    </source>
</reference>
<protein>
    <submittedName>
        <fullName evidence="2">Uncharacterized protein</fullName>
    </submittedName>
</protein>
<dbReference type="AlphaFoldDB" id="A0A1E5G051"/>
<dbReference type="RefSeq" id="WP_069643717.1">
    <property type="nucleotide sequence ID" value="NZ_MIJE01000032.1"/>
</dbReference>
<dbReference type="PANTHER" id="PTHR35146">
    <property type="entry name" value="UPF0178 PROTEIN YAII"/>
    <property type="match status" value="1"/>
</dbReference>
<organism evidence="2 3">
    <name type="scientific">Desulfuribacillus alkaliarsenatis</name>
    <dbReference type="NCBI Taxonomy" id="766136"/>
    <lineage>
        <taxon>Bacteria</taxon>
        <taxon>Bacillati</taxon>
        <taxon>Bacillota</taxon>
        <taxon>Desulfuribacillia</taxon>
        <taxon>Desulfuribacillales</taxon>
        <taxon>Desulfuribacillaceae</taxon>
        <taxon>Desulfuribacillus</taxon>
    </lineage>
</organism>
<name>A0A1E5G051_9FIRM</name>
<comment type="caution">
    <text evidence="2">The sequence shown here is derived from an EMBL/GenBank/DDBJ whole genome shotgun (WGS) entry which is preliminary data.</text>
</comment>
<keyword evidence="3" id="KW-1185">Reference proteome</keyword>
<dbReference type="InterPro" id="IPR003791">
    <property type="entry name" value="UPF0178"/>
</dbReference>
<dbReference type="Proteomes" id="UP000094296">
    <property type="component" value="Unassembled WGS sequence"/>
</dbReference>
<proteinExistence type="inferred from homology"/>
<dbReference type="STRING" id="766136.BHF68_08575"/>
<dbReference type="OrthoDB" id="9798918at2"/>
<evidence type="ECO:0000313" key="2">
    <source>
        <dbReference type="EMBL" id="OEF96211.1"/>
    </source>
</evidence>
<evidence type="ECO:0000313" key="3">
    <source>
        <dbReference type="Proteomes" id="UP000094296"/>
    </source>
</evidence>
<dbReference type="EMBL" id="MIJE01000032">
    <property type="protein sequence ID" value="OEF96211.1"/>
    <property type="molecule type" value="Genomic_DNA"/>
</dbReference>
<dbReference type="Pfam" id="PF02639">
    <property type="entry name" value="DUF188"/>
    <property type="match status" value="1"/>
</dbReference>